<accession>A0A4R6IM70</accession>
<gene>
    <name evidence="1" type="ORF">CLV32_2158</name>
</gene>
<keyword evidence="2" id="KW-1185">Reference proteome</keyword>
<comment type="caution">
    <text evidence="1">The sequence shown here is derived from an EMBL/GenBank/DDBJ whole genome shotgun (WGS) entry which is preliminary data.</text>
</comment>
<dbReference type="AlphaFoldDB" id="A0A4R6IM70"/>
<sequence>MGIYFPGLRYGGLFCCASIFSVEYFTQPEAMKFLRAQAIPFNHDFPLF</sequence>
<organism evidence="1 2">
    <name type="scientific">Pedobacter duraquae</name>
    <dbReference type="NCBI Taxonomy" id="425511"/>
    <lineage>
        <taxon>Bacteria</taxon>
        <taxon>Pseudomonadati</taxon>
        <taxon>Bacteroidota</taxon>
        <taxon>Sphingobacteriia</taxon>
        <taxon>Sphingobacteriales</taxon>
        <taxon>Sphingobacteriaceae</taxon>
        <taxon>Pedobacter</taxon>
    </lineage>
</organism>
<reference evidence="1 2" key="1">
    <citation type="submission" date="2019-03" db="EMBL/GenBank/DDBJ databases">
        <title>Genomic Encyclopedia of Archaeal and Bacterial Type Strains, Phase II (KMG-II): from individual species to whole genera.</title>
        <authorList>
            <person name="Goeker M."/>
        </authorList>
    </citation>
    <scope>NUCLEOTIDE SEQUENCE [LARGE SCALE GENOMIC DNA]</scope>
    <source>
        <strain evidence="1 2">DSM 19034</strain>
    </source>
</reference>
<dbReference type="EMBL" id="SNWM01000002">
    <property type="protein sequence ID" value="TDO23171.1"/>
    <property type="molecule type" value="Genomic_DNA"/>
</dbReference>
<name>A0A4R6IM70_9SPHI</name>
<evidence type="ECO:0000313" key="2">
    <source>
        <dbReference type="Proteomes" id="UP000295499"/>
    </source>
</evidence>
<protein>
    <submittedName>
        <fullName evidence="1">Uncharacterized protein</fullName>
    </submittedName>
</protein>
<evidence type="ECO:0000313" key="1">
    <source>
        <dbReference type="EMBL" id="TDO23171.1"/>
    </source>
</evidence>
<proteinExistence type="predicted"/>
<dbReference type="Proteomes" id="UP000295499">
    <property type="component" value="Unassembled WGS sequence"/>
</dbReference>